<name>Q0E1H3_ORYSJ</name>
<protein>
    <submittedName>
        <fullName evidence="1">Os02g0446100 protein</fullName>
    </submittedName>
</protein>
<proteinExistence type="predicted"/>
<evidence type="ECO:0000313" key="1">
    <source>
        <dbReference type="EMBL" id="BAF08665.1"/>
    </source>
</evidence>
<reference evidence="2" key="2">
    <citation type="journal article" date="2008" name="Nucleic Acids Res.">
        <title>The rice annotation project database (RAP-DB): 2008 update.</title>
        <authorList>
            <consortium name="The rice annotation project (RAP)"/>
        </authorList>
    </citation>
    <scope>GENOME REANNOTATION</scope>
    <source>
        <strain evidence="2">cv. Nipponbare</strain>
    </source>
</reference>
<gene>
    <name evidence="1" type="ordered locus">Os02g0446100</name>
</gene>
<organism evidence="1 2">
    <name type="scientific">Oryza sativa subsp. japonica</name>
    <name type="common">Rice</name>
    <dbReference type="NCBI Taxonomy" id="39947"/>
    <lineage>
        <taxon>Eukaryota</taxon>
        <taxon>Viridiplantae</taxon>
        <taxon>Streptophyta</taxon>
        <taxon>Embryophyta</taxon>
        <taxon>Tracheophyta</taxon>
        <taxon>Spermatophyta</taxon>
        <taxon>Magnoliopsida</taxon>
        <taxon>Liliopsida</taxon>
        <taxon>Poales</taxon>
        <taxon>Poaceae</taxon>
        <taxon>BOP clade</taxon>
        <taxon>Oryzoideae</taxon>
        <taxon>Oryzeae</taxon>
        <taxon>Oryzinae</taxon>
        <taxon>Oryza</taxon>
        <taxon>Oryza sativa</taxon>
    </lineage>
</organism>
<dbReference type="AlphaFoldDB" id="Q0E1H3"/>
<reference evidence="1 2" key="1">
    <citation type="journal article" date="2005" name="Nature">
        <title>The map-based sequence of the rice genome.</title>
        <authorList>
            <consortium name="International rice genome sequencing project (IRGSP)"/>
            <person name="Matsumoto T."/>
            <person name="Wu J."/>
            <person name="Kanamori H."/>
            <person name="Katayose Y."/>
            <person name="Fujisawa M."/>
            <person name="Namiki N."/>
            <person name="Mizuno H."/>
            <person name="Yamamoto K."/>
            <person name="Antonio B.A."/>
            <person name="Baba T."/>
            <person name="Sakata K."/>
            <person name="Nagamura Y."/>
            <person name="Aoki H."/>
            <person name="Arikawa K."/>
            <person name="Arita K."/>
            <person name="Bito T."/>
            <person name="Chiden Y."/>
            <person name="Fujitsuka N."/>
            <person name="Fukunaka R."/>
            <person name="Hamada M."/>
            <person name="Harada C."/>
            <person name="Hayashi A."/>
            <person name="Hijishita S."/>
            <person name="Honda M."/>
            <person name="Hosokawa S."/>
            <person name="Ichikawa Y."/>
            <person name="Idonuma A."/>
            <person name="Iijima M."/>
            <person name="Ikeda M."/>
            <person name="Ikeno M."/>
            <person name="Ito K."/>
            <person name="Ito S."/>
            <person name="Ito T."/>
            <person name="Ito Y."/>
            <person name="Ito Y."/>
            <person name="Iwabuchi A."/>
            <person name="Kamiya K."/>
            <person name="Karasawa W."/>
            <person name="Kurita K."/>
            <person name="Katagiri S."/>
            <person name="Kikuta A."/>
            <person name="Kobayashi H."/>
            <person name="Kobayashi N."/>
            <person name="Machita K."/>
            <person name="Maehara T."/>
            <person name="Masukawa M."/>
            <person name="Mizubayashi T."/>
            <person name="Mukai Y."/>
            <person name="Nagasaki H."/>
            <person name="Nagata Y."/>
            <person name="Naito S."/>
            <person name="Nakashima M."/>
            <person name="Nakama Y."/>
            <person name="Nakamichi Y."/>
            <person name="Nakamura M."/>
            <person name="Meguro A."/>
            <person name="Negishi M."/>
            <person name="Ohta I."/>
            <person name="Ohta T."/>
            <person name="Okamoto M."/>
            <person name="Ono N."/>
            <person name="Saji S."/>
            <person name="Sakaguchi M."/>
            <person name="Sakai K."/>
            <person name="Shibata M."/>
            <person name="Shimokawa T."/>
            <person name="Song J."/>
            <person name="Takazaki Y."/>
            <person name="Terasawa K."/>
            <person name="Tsugane M."/>
            <person name="Tsuji K."/>
            <person name="Ueda S."/>
            <person name="Waki K."/>
            <person name="Yamagata H."/>
            <person name="Yamamoto M."/>
            <person name="Yamamoto S."/>
            <person name="Yamane H."/>
            <person name="Yoshiki S."/>
            <person name="Yoshihara R."/>
            <person name="Yukawa K."/>
            <person name="Zhong H."/>
            <person name="Yano M."/>
            <person name="Yuan Q."/>
            <person name="Ouyang S."/>
            <person name="Liu J."/>
            <person name="Jones K.M."/>
            <person name="Gansberger K."/>
            <person name="Moffat K."/>
            <person name="Hill J."/>
            <person name="Bera J."/>
            <person name="Fadrosh D."/>
            <person name="Jin S."/>
            <person name="Johri S."/>
            <person name="Kim M."/>
            <person name="Overton L."/>
            <person name="Reardon M."/>
            <person name="Tsitrin T."/>
            <person name="Vuong H."/>
            <person name="Weaver B."/>
            <person name="Ciecko A."/>
            <person name="Tallon L."/>
            <person name="Jackson J."/>
            <person name="Pai G."/>
            <person name="Aken S.V."/>
            <person name="Utterback T."/>
            <person name="Reidmuller S."/>
            <person name="Feldblyum T."/>
            <person name="Hsiao J."/>
            <person name="Zismann V."/>
            <person name="Iobst S."/>
            <person name="de Vazeille A.R."/>
            <person name="Buell C.R."/>
            <person name="Ying K."/>
            <person name="Li Y."/>
            <person name="Lu T."/>
            <person name="Huang Y."/>
            <person name="Zhao Q."/>
            <person name="Feng Q."/>
            <person name="Zhang L."/>
            <person name="Zhu J."/>
            <person name="Weng Q."/>
            <person name="Mu J."/>
            <person name="Lu Y."/>
            <person name="Fan D."/>
            <person name="Liu Y."/>
            <person name="Guan J."/>
            <person name="Zhang Y."/>
            <person name="Yu S."/>
            <person name="Liu X."/>
            <person name="Zhang Y."/>
            <person name="Hong G."/>
            <person name="Han B."/>
            <person name="Choisne N."/>
            <person name="Demange N."/>
            <person name="Orjeda G."/>
            <person name="Samain S."/>
            <person name="Cattolico L."/>
            <person name="Pelletier E."/>
            <person name="Couloux A."/>
            <person name="Segurens B."/>
            <person name="Wincker P."/>
            <person name="D'Hont A."/>
            <person name="Scarpelli C."/>
            <person name="Weissenbach J."/>
            <person name="Salanoubat M."/>
            <person name="Quetier F."/>
            <person name="Yu Y."/>
            <person name="Kim H.R."/>
            <person name="Rambo T."/>
            <person name="Currie J."/>
            <person name="Collura K."/>
            <person name="Luo M."/>
            <person name="Yang T."/>
            <person name="Ammiraju J.S.S."/>
            <person name="Engler F."/>
            <person name="Soderlund C."/>
            <person name="Wing R.A."/>
            <person name="Palmer L.E."/>
            <person name="de la Bastide M."/>
            <person name="Spiegel L."/>
            <person name="Nascimento L."/>
            <person name="Zutavern T."/>
            <person name="O'Shaughnessy A."/>
            <person name="Dike S."/>
            <person name="Dedhia N."/>
            <person name="Preston R."/>
            <person name="Balija V."/>
            <person name="McCombie W.R."/>
            <person name="Chow T."/>
            <person name="Chen H."/>
            <person name="Chung M."/>
            <person name="Chen C."/>
            <person name="Shaw J."/>
            <person name="Wu H."/>
            <person name="Hsiao K."/>
            <person name="Chao Y."/>
            <person name="Chu M."/>
            <person name="Cheng C."/>
            <person name="Hour A."/>
            <person name="Lee P."/>
            <person name="Lin S."/>
            <person name="Lin Y."/>
            <person name="Liou J."/>
            <person name="Liu S."/>
            <person name="Hsing Y."/>
            <person name="Raghuvanshi S."/>
            <person name="Mohanty A."/>
            <person name="Bharti A.K."/>
            <person name="Gaur A."/>
            <person name="Gupta V."/>
            <person name="Kumar D."/>
            <person name="Ravi V."/>
            <person name="Vij S."/>
            <person name="Kapur A."/>
            <person name="Khurana P."/>
            <person name="Khurana P."/>
            <person name="Khurana J.P."/>
            <person name="Tyagi A.K."/>
            <person name="Gaikwad K."/>
            <person name="Singh A."/>
            <person name="Dalal V."/>
            <person name="Srivastava S."/>
            <person name="Dixit A."/>
            <person name="Pal A.K."/>
            <person name="Ghazi I.A."/>
            <person name="Yadav M."/>
            <person name="Pandit A."/>
            <person name="Bhargava A."/>
            <person name="Sureshbabu K."/>
            <person name="Batra K."/>
            <person name="Sharma T.R."/>
            <person name="Mohapatra T."/>
            <person name="Singh N.K."/>
            <person name="Messing J."/>
            <person name="Nelson A.B."/>
            <person name="Fuks G."/>
            <person name="Kavchok S."/>
            <person name="Keizer G."/>
            <person name="Linton E."/>
            <person name="Llaca V."/>
            <person name="Song R."/>
            <person name="Tanyolac B."/>
            <person name="Young S."/>
            <person name="Ho-Il K."/>
            <person name="Hahn J.H."/>
            <person name="Sangsakoo G."/>
            <person name="Vanavichit A."/>
            <person name="de Mattos Luiz.A.T."/>
            <person name="Zimmer P.D."/>
            <person name="Malone G."/>
            <person name="Dellagostin O."/>
            <person name="de Oliveira A.C."/>
            <person name="Bevan M."/>
            <person name="Bancroft I."/>
            <person name="Minx P."/>
            <person name="Cordum H."/>
            <person name="Wilson R."/>
            <person name="Cheng Z."/>
            <person name="Jin W."/>
            <person name="Jiang J."/>
            <person name="Leong S.A."/>
            <person name="Iwama H."/>
            <person name="Gojobori T."/>
            <person name="Itoh T."/>
            <person name="Niimura Y."/>
            <person name="Fujii Y."/>
            <person name="Habara T."/>
            <person name="Sakai H."/>
            <person name="Sato Y."/>
            <person name="Wilson G."/>
            <person name="Kumar K."/>
            <person name="McCouch S."/>
            <person name="Juretic N."/>
            <person name="Hoen D."/>
            <person name="Wright S."/>
            <person name="Bruskiewich R."/>
            <person name="Bureau T."/>
            <person name="Miyao A."/>
            <person name="Hirochika H."/>
            <person name="Nishikawa T."/>
            <person name="Kadowaki K."/>
            <person name="Sugiura M."/>
            <person name="Burr B."/>
            <person name="Sasaki T."/>
        </authorList>
    </citation>
    <scope>NUCLEOTIDE SEQUENCE [LARGE SCALE GENOMIC DNA]</scope>
    <source>
        <strain evidence="2">cv. Nipponbare</strain>
    </source>
</reference>
<dbReference type="EMBL" id="AP008208">
    <property type="protein sequence ID" value="BAF08665.1"/>
    <property type="molecule type" value="Genomic_DNA"/>
</dbReference>
<evidence type="ECO:0000313" key="2">
    <source>
        <dbReference type="Proteomes" id="UP000000763"/>
    </source>
</evidence>
<accession>Q0E1H3</accession>
<feature type="non-terminal residue" evidence="1">
    <location>
        <position position="1"/>
    </location>
</feature>
<dbReference type="KEGG" id="dosa:Os02g0446100"/>
<sequence length="122" mass="13011">RASSTPWGSRGIGGWIHLVAEWGLRPARGHRPAYRRGPEAGVSSIELICRGACIGLYTRSSSAAAPRVPPRRVFSLSENSYGDRWPSEVDGAAGGKGLPVYGLALAFLVVSVSYDKCLRGKV</sequence>
<dbReference type="Proteomes" id="UP000000763">
    <property type="component" value="Chromosome 2"/>
</dbReference>